<evidence type="ECO:0000313" key="3">
    <source>
        <dbReference type="EMBL" id="MDO7880774.1"/>
    </source>
</evidence>
<feature type="domain" description="DUF559" evidence="2">
    <location>
        <begin position="230"/>
        <end position="288"/>
    </location>
</feature>
<dbReference type="Proteomes" id="UP001241072">
    <property type="component" value="Unassembled WGS sequence"/>
</dbReference>
<dbReference type="Pfam" id="PF04480">
    <property type="entry name" value="DUF559"/>
    <property type="match status" value="1"/>
</dbReference>
<keyword evidence="4" id="KW-1185">Reference proteome</keyword>
<dbReference type="Gene3D" id="3.40.960.10">
    <property type="entry name" value="VSR Endonuclease"/>
    <property type="match status" value="1"/>
</dbReference>
<evidence type="ECO:0000259" key="2">
    <source>
        <dbReference type="Pfam" id="PF04480"/>
    </source>
</evidence>
<evidence type="ECO:0000313" key="4">
    <source>
        <dbReference type="Proteomes" id="UP001241072"/>
    </source>
</evidence>
<dbReference type="InterPro" id="IPR007569">
    <property type="entry name" value="DUF559"/>
</dbReference>
<organism evidence="3 4">
    <name type="scientific">Antiquaquibacter soli</name>
    <dbReference type="NCBI Taxonomy" id="3064523"/>
    <lineage>
        <taxon>Bacteria</taxon>
        <taxon>Bacillati</taxon>
        <taxon>Actinomycetota</taxon>
        <taxon>Actinomycetes</taxon>
        <taxon>Micrococcales</taxon>
        <taxon>Microbacteriaceae</taxon>
        <taxon>Antiquaquibacter</taxon>
    </lineage>
</organism>
<protein>
    <submittedName>
        <fullName evidence="3">DUF559 domain-containing protein</fullName>
    </submittedName>
</protein>
<evidence type="ECO:0000256" key="1">
    <source>
        <dbReference type="SAM" id="MobiDB-lite"/>
    </source>
</evidence>
<proteinExistence type="predicted"/>
<dbReference type="RefSeq" id="WP_305001203.1">
    <property type="nucleotide sequence ID" value="NZ_JAUQUB010000001.1"/>
</dbReference>
<comment type="caution">
    <text evidence="3">The sequence shown here is derived from an EMBL/GenBank/DDBJ whole genome shotgun (WGS) entry which is preliminary data.</text>
</comment>
<sequence length="294" mass="33067">MRLPQPLPPLPEQFSTSAAMESGVSARRLRARDLHSLHGLRHAGERPPTVEEKCRMLALRIPAHGFFSHSTAALLWGAPLPWGLELEPKVHVSVASPAARLHSRDVIGHRLDIVDSDVTTWGGLRLSSPARTWVDLATQLGLGDLVAVGDYLIHHRAPFTDRVELARLIARSEGARGIRLAREALALLSERAESRPESLLRVILARSDLPTAEINHVLVDTDTGQQTRPDFLFRDQQVILEYQGDYHRTRAQWRRDMTRRTRLEAQGWKVVELNADDLRDPAELVTRIRALLAR</sequence>
<dbReference type="InterPro" id="IPR011335">
    <property type="entry name" value="Restrct_endonuc-II-like"/>
</dbReference>
<feature type="region of interest" description="Disordered" evidence="1">
    <location>
        <begin position="1"/>
        <end position="22"/>
    </location>
</feature>
<name>A0ABT9BIB8_9MICO</name>
<dbReference type="SUPFAM" id="SSF52980">
    <property type="entry name" value="Restriction endonuclease-like"/>
    <property type="match status" value="1"/>
</dbReference>
<dbReference type="EMBL" id="JAUQUB010000001">
    <property type="protein sequence ID" value="MDO7880774.1"/>
    <property type="molecule type" value="Genomic_DNA"/>
</dbReference>
<feature type="compositionally biased region" description="Pro residues" evidence="1">
    <location>
        <begin position="1"/>
        <end position="11"/>
    </location>
</feature>
<accession>A0ABT9BIB8</accession>
<reference evidence="3 4" key="1">
    <citation type="submission" date="2023-07" db="EMBL/GenBank/DDBJ databases">
        <title>Protaetiibacter sp. nov WY-16 isolated from soil.</title>
        <authorList>
            <person name="Liu B."/>
            <person name="Wan Y."/>
        </authorList>
    </citation>
    <scope>NUCLEOTIDE SEQUENCE [LARGE SCALE GENOMIC DNA]</scope>
    <source>
        <strain evidence="3 4">WY-16</strain>
    </source>
</reference>
<gene>
    <name evidence="3" type="ORF">Q5716_00870</name>
</gene>